<dbReference type="PANTHER" id="PTHR12785:SF6">
    <property type="entry name" value="SPLICING FACTOR 3B SUBUNIT 2"/>
    <property type="match status" value="1"/>
</dbReference>
<reference evidence="3 4" key="2">
    <citation type="journal article" date="2013" name="PLoS ONE">
        <title>Whole genome mapping and re-organization of the nuclear and mitochondrial genomes of Babesia microti isolates.</title>
        <authorList>
            <person name="Cornillot E."/>
            <person name="Dassouli A."/>
            <person name="Garg A."/>
            <person name="Pachikara N."/>
            <person name="Randazzo S."/>
            <person name="Depoix D."/>
            <person name="Carcy B."/>
            <person name="Delbecq S."/>
            <person name="Frutos R."/>
            <person name="Silva J.C."/>
            <person name="Sutton R."/>
            <person name="Krause P.J."/>
            <person name="Mamoun C.B."/>
        </authorList>
    </citation>
    <scope>NUCLEOTIDE SEQUENCE [LARGE SCALE GENOMIC DNA]</scope>
    <source>
        <strain evidence="3 4">RI</strain>
    </source>
</reference>
<accession>A0A1N6LWR2</accession>
<dbReference type="GO" id="GO:0005634">
    <property type="term" value="C:nucleus"/>
    <property type="evidence" value="ECO:0007669"/>
    <property type="project" value="InterPro"/>
</dbReference>
<dbReference type="PANTHER" id="PTHR12785">
    <property type="entry name" value="SPLICING FACTOR 3B"/>
    <property type="match status" value="1"/>
</dbReference>
<keyword evidence="4" id="KW-1185">Reference proteome</keyword>
<dbReference type="Proteomes" id="UP000002899">
    <property type="component" value="Chromosome I"/>
</dbReference>
<dbReference type="SMART" id="SM00581">
    <property type="entry name" value="PSP"/>
    <property type="match status" value="1"/>
</dbReference>
<sequence>MGAIYMDLKELRKTNPSKAINFVKKQRRKRNKHIEKPDAKSVLRDELDKYYDKHLKLWKEAPEIEIEYVPEDIKEIVNNAELLSVFENFHELEKSQYEQSVPKDEVNDIDIDEGDDGSDVSEDDSMTQKQIRRMKRPTLCTLKQEAGKAEVVEFWDTTASDPIFLVWIKGLKNTVPVPAHWKEKKRYMQGVKSFEKPPYKLPEYIEATKISEIRRSIQLKEANMTLKQKQREKVRPKLHRMDINYQVLHDAFFKYSTKPFMTKYGDMYYEGKEMEINMRKFKPGTISTRLKQALAMVENSPPPWFANMQRYGLPPSYPGLRIPGLNAPILKDSENSGVGIRTRTDEEGNVIYNCIEEDAFGYLMQCKYWGDIVDEDDYQQSEEDYHEPEEPIDAGDDGTESTLPGFVTPNVVPSQPLLTGLDSVPNPIDSTGPILSAPVSQKPFVVLEQKVAEGSNDLFASKMVYKMPPKSIDELSTNSQPIPSGVIQSMNMPDIDTDQTMSYSAIQDQLVFHEQRGNQVLKAAGLEVQQKKPTEEVKKKKKFKF</sequence>
<dbReference type="Pfam" id="PF04037">
    <property type="entry name" value="DUF382"/>
    <property type="match status" value="1"/>
</dbReference>
<evidence type="ECO:0000313" key="4">
    <source>
        <dbReference type="Proteomes" id="UP000002899"/>
    </source>
</evidence>
<dbReference type="OrthoDB" id="10260794at2759"/>
<proteinExistence type="predicted"/>
<feature type="compositionally biased region" description="Acidic residues" evidence="1">
    <location>
        <begin position="379"/>
        <end position="399"/>
    </location>
</feature>
<reference evidence="3 4" key="3">
    <citation type="journal article" date="2016" name="Sci. Rep.">
        <title>Genome-wide diversity and gene expression profiling of Babesia microti isolates identify polymorphic genes that mediate host-pathogen interactions.</title>
        <authorList>
            <person name="Silva J.C."/>
            <person name="Cornillot E."/>
            <person name="McCracken C."/>
            <person name="Usmani-Brown S."/>
            <person name="Dwivedi A."/>
            <person name="Ifeonu O.O."/>
            <person name="Crabtree J."/>
            <person name="Gotia H.T."/>
            <person name="Virji A.Z."/>
            <person name="Reynes C."/>
            <person name="Colinge J."/>
            <person name="Kumar V."/>
            <person name="Lawres L."/>
            <person name="Pazzi J.E."/>
            <person name="Pablo J.V."/>
            <person name="Hung C."/>
            <person name="Brancato J."/>
            <person name="Kumari P."/>
            <person name="Orvis J."/>
            <person name="Tretina K."/>
            <person name="Chibucos M."/>
            <person name="Ott S."/>
            <person name="Sadzewicz L."/>
            <person name="Sengamalay N."/>
            <person name="Shetty A.C."/>
            <person name="Su Q."/>
            <person name="Tallon L."/>
            <person name="Fraser C.M."/>
            <person name="Frutos R."/>
            <person name="Molina D.M."/>
            <person name="Krause P.J."/>
            <person name="Ben Mamoun C."/>
        </authorList>
    </citation>
    <scope>NUCLEOTIDE SEQUENCE [LARGE SCALE GENOMIC DNA]</scope>
    <source>
        <strain evidence="3 4">RI</strain>
    </source>
</reference>
<dbReference type="AlphaFoldDB" id="A0A1N6LWR2"/>
<feature type="compositionally biased region" description="Basic and acidic residues" evidence="1">
    <location>
        <begin position="96"/>
        <end position="106"/>
    </location>
</feature>
<dbReference type="Pfam" id="PF04046">
    <property type="entry name" value="PSP"/>
    <property type="match status" value="1"/>
</dbReference>
<dbReference type="InterPro" id="IPR006568">
    <property type="entry name" value="PSP_pro-rich"/>
</dbReference>
<evidence type="ECO:0000256" key="1">
    <source>
        <dbReference type="SAM" id="MobiDB-lite"/>
    </source>
</evidence>
<feature type="domain" description="PSP proline-rich" evidence="2">
    <location>
        <begin position="278"/>
        <end position="331"/>
    </location>
</feature>
<reference evidence="3 4" key="1">
    <citation type="journal article" date="2012" name="Nucleic Acids Res.">
        <title>Sequencing of the smallest Apicomplexan genome from the human pathogen Babesia microti.</title>
        <authorList>
            <person name="Cornillot E."/>
            <person name="Hadj-Kaddour K."/>
            <person name="Dassouli A."/>
            <person name="Noel B."/>
            <person name="Ranwez V."/>
            <person name="Vacherie B."/>
            <person name="Augagneur Y."/>
            <person name="Bres V."/>
            <person name="Duclos A."/>
            <person name="Randazzo S."/>
            <person name="Carcy B."/>
            <person name="Debierre-Grockiego F."/>
            <person name="Delbecq S."/>
            <person name="Moubri-Menage K."/>
            <person name="Shams-Eldin H."/>
            <person name="Usmani-Brown S."/>
            <person name="Bringaud F."/>
            <person name="Wincker P."/>
            <person name="Vivares C.P."/>
            <person name="Schwarz R.T."/>
            <person name="Schetters T.P."/>
            <person name="Krause P.J."/>
            <person name="Gorenflot A."/>
            <person name="Berry V."/>
            <person name="Barbe V."/>
            <person name="Ben Mamoun C."/>
        </authorList>
    </citation>
    <scope>NUCLEOTIDE SEQUENCE [LARGE SCALE GENOMIC DNA]</scope>
    <source>
        <strain evidence="3 4">RI</strain>
    </source>
</reference>
<dbReference type="GeneID" id="24423420"/>
<dbReference type="InterPro" id="IPR007180">
    <property type="entry name" value="DUF382"/>
</dbReference>
<dbReference type="RefSeq" id="XP_021337414.1">
    <property type="nucleotide sequence ID" value="XM_021482693.1"/>
</dbReference>
<gene>
    <name evidence="3" type="ORF">BMR1_01G01740</name>
</gene>
<dbReference type="EMBL" id="FO082871">
    <property type="protein sequence ID" value="SIO73312.1"/>
    <property type="molecule type" value="Genomic_DNA"/>
</dbReference>
<evidence type="ECO:0000259" key="2">
    <source>
        <dbReference type="SMART" id="SM00581"/>
    </source>
</evidence>
<dbReference type="VEuPathDB" id="PiroplasmaDB:BMR1_01G01740"/>
<feature type="compositionally biased region" description="Acidic residues" evidence="1">
    <location>
        <begin position="107"/>
        <end position="124"/>
    </location>
</feature>
<evidence type="ECO:0000313" key="3">
    <source>
        <dbReference type="EMBL" id="SIO73312.1"/>
    </source>
</evidence>
<organism evidence="3 4">
    <name type="scientific">Babesia microti (strain RI)</name>
    <dbReference type="NCBI Taxonomy" id="1133968"/>
    <lineage>
        <taxon>Eukaryota</taxon>
        <taxon>Sar</taxon>
        <taxon>Alveolata</taxon>
        <taxon>Apicomplexa</taxon>
        <taxon>Aconoidasida</taxon>
        <taxon>Piroplasmida</taxon>
        <taxon>Babesiidae</taxon>
        <taxon>Babesia</taxon>
    </lineage>
</organism>
<protein>
    <submittedName>
        <fullName evidence="3">Splicing factor 3B subunit 2</fullName>
    </submittedName>
</protein>
<feature type="region of interest" description="Disordered" evidence="1">
    <location>
        <begin position="96"/>
        <end position="124"/>
    </location>
</feature>
<name>A0A1N6LWR2_BABMR</name>
<dbReference type="KEGG" id="bmic:BMR1_01G01740"/>
<feature type="region of interest" description="Disordered" evidence="1">
    <location>
        <begin position="379"/>
        <end position="403"/>
    </location>
</feature>
<dbReference type="InterPro" id="IPR052584">
    <property type="entry name" value="U2_snRNP_Complex_Component"/>
</dbReference>